<keyword evidence="1" id="KW-0677">Repeat</keyword>
<evidence type="ECO:0000256" key="1">
    <source>
        <dbReference type="ARBA" id="ARBA00022737"/>
    </source>
</evidence>
<dbReference type="Pfam" id="PF13857">
    <property type="entry name" value="Ank_5"/>
    <property type="match status" value="1"/>
</dbReference>
<dbReference type="PANTHER" id="PTHR24198:SF165">
    <property type="entry name" value="ANKYRIN REPEAT-CONTAINING PROTEIN-RELATED"/>
    <property type="match status" value="1"/>
</dbReference>
<accession>A0A9D9HQD5</accession>
<dbReference type="Pfam" id="PF12796">
    <property type="entry name" value="Ank_2"/>
    <property type="match status" value="1"/>
</dbReference>
<evidence type="ECO:0000313" key="5">
    <source>
        <dbReference type="Proteomes" id="UP000823638"/>
    </source>
</evidence>
<keyword evidence="2 3" id="KW-0040">ANK repeat</keyword>
<organism evidence="4 5">
    <name type="scientific">Candidatus Gallitreponema excrementavium</name>
    <dbReference type="NCBI Taxonomy" id="2840840"/>
    <lineage>
        <taxon>Bacteria</taxon>
        <taxon>Pseudomonadati</taxon>
        <taxon>Spirochaetota</taxon>
        <taxon>Spirochaetia</taxon>
        <taxon>Spirochaetales</taxon>
        <taxon>Candidatus Gallitreponema</taxon>
    </lineage>
</organism>
<evidence type="ECO:0000256" key="2">
    <source>
        <dbReference type="ARBA" id="ARBA00023043"/>
    </source>
</evidence>
<gene>
    <name evidence="4" type="ORF">IAA81_08785</name>
</gene>
<name>A0A9D9HQD5_9SPIR</name>
<reference evidence="4" key="2">
    <citation type="journal article" date="2021" name="PeerJ">
        <title>Extensive microbial diversity within the chicken gut microbiome revealed by metagenomics and culture.</title>
        <authorList>
            <person name="Gilroy R."/>
            <person name="Ravi A."/>
            <person name="Getino M."/>
            <person name="Pursley I."/>
            <person name="Horton D.L."/>
            <person name="Alikhan N.F."/>
            <person name="Baker D."/>
            <person name="Gharbi K."/>
            <person name="Hall N."/>
            <person name="Watson M."/>
            <person name="Adriaenssens E.M."/>
            <person name="Foster-Nyarko E."/>
            <person name="Jarju S."/>
            <person name="Secka A."/>
            <person name="Antonio M."/>
            <person name="Oren A."/>
            <person name="Chaudhuri R.R."/>
            <person name="La Ragione R."/>
            <person name="Hildebrand F."/>
            <person name="Pallen M.J."/>
        </authorList>
    </citation>
    <scope>NUCLEOTIDE SEQUENCE</scope>
    <source>
        <strain evidence="4">10532</strain>
    </source>
</reference>
<comment type="caution">
    <text evidence="4">The sequence shown here is derived from an EMBL/GenBank/DDBJ whole genome shotgun (WGS) entry which is preliminary data.</text>
</comment>
<dbReference type="Pfam" id="PF00023">
    <property type="entry name" value="Ank"/>
    <property type="match status" value="2"/>
</dbReference>
<evidence type="ECO:0000313" key="4">
    <source>
        <dbReference type="EMBL" id="MBO8458302.1"/>
    </source>
</evidence>
<evidence type="ECO:0000256" key="3">
    <source>
        <dbReference type="PROSITE-ProRule" id="PRU00023"/>
    </source>
</evidence>
<feature type="repeat" description="ANK" evidence="3">
    <location>
        <begin position="76"/>
        <end position="108"/>
    </location>
</feature>
<dbReference type="Proteomes" id="UP000823638">
    <property type="component" value="Unassembled WGS sequence"/>
</dbReference>
<dbReference type="InterPro" id="IPR036770">
    <property type="entry name" value="Ankyrin_rpt-contain_sf"/>
</dbReference>
<dbReference type="PROSITE" id="PS50088">
    <property type="entry name" value="ANK_REPEAT"/>
    <property type="match status" value="2"/>
</dbReference>
<feature type="repeat" description="ANK" evidence="3">
    <location>
        <begin position="258"/>
        <end position="290"/>
    </location>
</feature>
<reference evidence="4" key="1">
    <citation type="submission" date="2020-10" db="EMBL/GenBank/DDBJ databases">
        <authorList>
            <person name="Gilroy R."/>
        </authorList>
    </citation>
    <scope>NUCLEOTIDE SEQUENCE</scope>
    <source>
        <strain evidence="4">10532</strain>
    </source>
</reference>
<dbReference type="PROSITE" id="PS50297">
    <property type="entry name" value="ANK_REP_REGION"/>
    <property type="match status" value="2"/>
</dbReference>
<dbReference type="EMBL" id="JADIMM010000102">
    <property type="protein sequence ID" value="MBO8458302.1"/>
    <property type="molecule type" value="Genomic_DNA"/>
</dbReference>
<dbReference type="SUPFAM" id="SSF48403">
    <property type="entry name" value="Ankyrin repeat"/>
    <property type="match status" value="1"/>
</dbReference>
<proteinExistence type="predicted"/>
<dbReference type="Gene3D" id="1.25.40.20">
    <property type="entry name" value="Ankyrin repeat-containing domain"/>
    <property type="match status" value="3"/>
</dbReference>
<dbReference type="SMART" id="SM00248">
    <property type="entry name" value="ANK"/>
    <property type="match status" value="8"/>
</dbReference>
<dbReference type="InterPro" id="IPR002110">
    <property type="entry name" value="Ankyrin_rpt"/>
</dbReference>
<dbReference type="PANTHER" id="PTHR24198">
    <property type="entry name" value="ANKYRIN REPEAT AND PROTEIN KINASE DOMAIN-CONTAINING PROTEIN"/>
    <property type="match status" value="1"/>
</dbReference>
<sequence>MRKVTIVFLCLWTGILFSYGATSIPKGESFQALEQAIVEGDLVTAENLIKADTNLLKQHTDTEFMKGFEGAMVDVNEATPLHMAIVTLNPDMIKLFLQHGADPTLTDDVDWDCITYAALYSTPSILDILVSHDHTLLNYRTYENGTTLLHKIAAFGSSEMARHLTETYGLDPNAIDKSGYTPIDYTRWNVHSGVQGYLMFYVFLCYLDAMVDLPPLYRAIAIQDLETVKTCLSENPQSIHEQITISYYFDPATPLSFEDITPLQLALIVKNPDIVQFLLDNGADPRQTDAQDNDSAIYAVDFSSLECVKLLAQKYPDIFTYRTYYRTKVTPLHTTAQLGTLEIVQYLVTECGVDPAARDTQGDTAFDYASQALNIEIMEFLSSLEE</sequence>
<dbReference type="AlphaFoldDB" id="A0A9D9HQD5"/>
<protein>
    <submittedName>
        <fullName evidence="4">Ankyrin repeat domain-containing protein</fullName>
    </submittedName>
</protein>